<keyword evidence="2" id="KW-1185">Reference proteome</keyword>
<reference evidence="1 2" key="1">
    <citation type="journal article" date="2019" name="Nat. Ecol. Evol.">
        <title>Megaphylogeny resolves global patterns of mushroom evolution.</title>
        <authorList>
            <person name="Varga T."/>
            <person name="Krizsan K."/>
            <person name="Foldi C."/>
            <person name="Dima B."/>
            <person name="Sanchez-Garcia M."/>
            <person name="Sanchez-Ramirez S."/>
            <person name="Szollosi G.J."/>
            <person name="Szarkandi J.G."/>
            <person name="Papp V."/>
            <person name="Albert L."/>
            <person name="Andreopoulos W."/>
            <person name="Angelini C."/>
            <person name="Antonin V."/>
            <person name="Barry K.W."/>
            <person name="Bougher N.L."/>
            <person name="Buchanan P."/>
            <person name="Buyck B."/>
            <person name="Bense V."/>
            <person name="Catcheside P."/>
            <person name="Chovatia M."/>
            <person name="Cooper J."/>
            <person name="Damon W."/>
            <person name="Desjardin D."/>
            <person name="Finy P."/>
            <person name="Geml J."/>
            <person name="Haridas S."/>
            <person name="Hughes K."/>
            <person name="Justo A."/>
            <person name="Karasinski D."/>
            <person name="Kautmanova I."/>
            <person name="Kiss B."/>
            <person name="Kocsube S."/>
            <person name="Kotiranta H."/>
            <person name="LaButti K.M."/>
            <person name="Lechner B.E."/>
            <person name="Liimatainen K."/>
            <person name="Lipzen A."/>
            <person name="Lukacs Z."/>
            <person name="Mihaltcheva S."/>
            <person name="Morgado L.N."/>
            <person name="Niskanen T."/>
            <person name="Noordeloos M.E."/>
            <person name="Ohm R.A."/>
            <person name="Ortiz-Santana B."/>
            <person name="Ovrebo C."/>
            <person name="Racz N."/>
            <person name="Riley R."/>
            <person name="Savchenko A."/>
            <person name="Shiryaev A."/>
            <person name="Soop K."/>
            <person name="Spirin V."/>
            <person name="Szebenyi C."/>
            <person name="Tomsovsky M."/>
            <person name="Tulloss R.E."/>
            <person name="Uehling J."/>
            <person name="Grigoriev I.V."/>
            <person name="Vagvolgyi C."/>
            <person name="Papp T."/>
            <person name="Martin F.M."/>
            <person name="Miettinen O."/>
            <person name="Hibbett D.S."/>
            <person name="Nagy L.G."/>
        </authorList>
    </citation>
    <scope>NUCLEOTIDE SEQUENCE [LARGE SCALE GENOMIC DNA]</scope>
    <source>
        <strain evidence="1 2">CBS 962.96</strain>
    </source>
</reference>
<proteinExistence type="predicted"/>
<name>A0A4S8MLJ1_DENBC</name>
<protein>
    <submittedName>
        <fullName evidence="1">Uncharacterized protein</fullName>
    </submittedName>
</protein>
<accession>A0A4S8MLJ1</accession>
<sequence>MTRSKQSRNTASTRSKSCELFESQGSLIFGIKLASQIQIRWIPSTWPSKRGIGVLQVLITWKILSNSRIIQSTFLVEVAHGESGADFLMIRFDMAQTRVINGVANGPQQRFGLEVISKYRIIRMKPMPSKSRLLSSGYHGLLEFGILRNIRSFEYRLSVRVTPSISLAIPYLASRVHASESRLASPTGFDIDPNGAFFVEFQFHMCMRVPTYFSWFGSIRTASDLCTSPLFCSLMFHLNDQSHHRIKKGWLTVGIEAEYELSGGSQQSGL</sequence>
<evidence type="ECO:0000313" key="2">
    <source>
        <dbReference type="Proteomes" id="UP000297245"/>
    </source>
</evidence>
<dbReference type="EMBL" id="ML179064">
    <property type="protein sequence ID" value="THV03707.1"/>
    <property type="molecule type" value="Genomic_DNA"/>
</dbReference>
<dbReference type="Proteomes" id="UP000297245">
    <property type="component" value="Unassembled WGS sequence"/>
</dbReference>
<gene>
    <name evidence="1" type="ORF">K435DRAFT_791587</name>
</gene>
<organism evidence="1 2">
    <name type="scientific">Dendrothele bispora (strain CBS 962.96)</name>
    <dbReference type="NCBI Taxonomy" id="1314807"/>
    <lineage>
        <taxon>Eukaryota</taxon>
        <taxon>Fungi</taxon>
        <taxon>Dikarya</taxon>
        <taxon>Basidiomycota</taxon>
        <taxon>Agaricomycotina</taxon>
        <taxon>Agaricomycetes</taxon>
        <taxon>Agaricomycetidae</taxon>
        <taxon>Agaricales</taxon>
        <taxon>Agaricales incertae sedis</taxon>
        <taxon>Dendrothele</taxon>
    </lineage>
</organism>
<dbReference type="AlphaFoldDB" id="A0A4S8MLJ1"/>
<evidence type="ECO:0000313" key="1">
    <source>
        <dbReference type="EMBL" id="THV03707.1"/>
    </source>
</evidence>